<dbReference type="InterPro" id="IPR004107">
    <property type="entry name" value="Integrase_SAM-like_N"/>
</dbReference>
<evidence type="ECO:0000256" key="5">
    <source>
        <dbReference type="SAM" id="MobiDB-lite"/>
    </source>
</evidence>
<dbReference type="InterPro" id="IPR002104">
    <property type="entry name" value="Integrase_catalytic"/>
</dbReference>
<evidence type="ECO:0000256" key="4">
    <source>
        <dbReference type="ARBA" id="ARBA00023172"/>
    </source>
</evidence>
<dbReference type="PROSITE" id="PS51898">
    <property type="entry name" value="TYR_RECOMBINASE"/>
    <property type="match status" value="1"/>
</dbReference>
<dbReference type="EMBL" id="JACHMI010000002">
    <property type="protein sequence ID" value="MBB6557201.1"/>
    <property type="molecule type" value="Genomic_DNA"/>
</dbReference>
<keyword evidence="2" id="KW-0229">DNA integration</keyword>
<dbReference type="Pfam" id="PF14659">
    <property type="entry name" value="Phage_int_SAM_3"/>
    <property type="match status" value="1"/>
</dbReference>
<dbReference type="PANTHER" id="PTHR30349:SF64">
    <property type="entry name" value="PROPHAGE INTEGRASE INTD-RELATED"/>
    <property type="match status" value="1"/>
</dbReference>
<organism evidence="7 8">
    <name type="scientific">Nonomuraea rubra</name>
    <dbReference type="NCBI Taxonomy" id="46180"/>
    <lineage>
        <taxon>Bacteria</taxon>
        <taxon>Bacillati</taxon>
        <taxon>Actinomycetota</taxon>
        <taxon>Actinomycetes</taxon>
        <taxon>Streptosporangiales</taxon>
        <taxon>Streptosporangiaceae</taxon>
        <taxon>Nonomuraea</taxon>
    </lineage>
</organism>
<dbReference type="Gene3D" id="1.10.443.10">
    <property type="entry name" value="Intergrase catalytic core"/>
    <property type="match status" value="1"/>
</dbReference>
<feature type="region of interest" description="Disordered" evidence="5">
    <location>
        <begin position="12"/>
        <end position="46"/>
    </location>
</feature>
<reference evidence="7 8" key="1">
    <citation type="submission" date="2020-08" db="EMBL/GenBank/DDBJ databases">
        <title>Sequencing the genomes of 1000 actinobacteria strains.</title>
        <authorList>
            <person name="Klenk H.-P."/>
        </authorList>
    </citation>
    <scope>NUCLEOTIDE SEQUENCE [LARGE SCALE GENOMIC DNA]</scope>
    <source>
        <strain evidence="7 8">DSM 43768</strain>
    </source>
</reference>
<dbReference type="AlphaFoldDB" id="A0A7X0P8J4"/>
<dbReference type="InterPro" id="IPR011010">
    <property type="entry name" value="DNA_brk_join_enz"/>
</dbReference>
<name>A0A7X0P8J4_9ACTN</name>
<proteinExistence type="inferred from homology"/>
<comment type="similarity">
    <text evidence="1">Belongs to the 'phage' integrase family.</text>
</comment>
<evidence type="ECO:0000256" key="3">
    <source>
        <dbReference type="ARBA" id="ARBA00023125"/>
    </source>
</evidence>
<dbReference type="GO" id="GO:0003677">
    <property type="term" value="F:DNA binding"/>
    <property type="evidence" value="ECO:0007669"/>
    <property type="project" value="UniProtKB-KW"/>
</dbReference>
<feature type="domain" description="Tyr recombinase" evidence="6">
    <location>
        <begin position="188"/>
        <end position="410"/>
    </location>
</feature>
<dbReference type="GO" id="GO:0015074">
    <property type="term" value="P:DNA integration"/>
    <property type="evidence" value="ECO:0007669"/>
    <property type="project" value="UniProtKB-KW"/>
</dbReference>
<evidence type="ECO:0000256" key="2">
    <source>
        <dbReference type="ARBA" id="ARBA00022908"/>
    </source>
</evidence>
<keyword evidence="3" id="KW-0238">DNA-binding</keyword>
<dbReference type="GO" id="GO:0006310">
    <property type="term" value="P:DNA recombination"/>
    <property type="evidence" value="ECO:0007669"/>
    <property type="project" value="UniProtKB-KW"/>
</dbReference>
<dbReference type="CDD" id="cd01189">
    <property type="entry name" value="INT_ICEBs1_C_like"/>
    <property type="match status" value="1"/>
</dbReference>
<sequence length="419" mass="47501">MARVRDLWFTTVKGPDGKPVRKKTAKHPDNGGNPDANRWQGVWIGPDGREKTATRRVKDAARKYARKMEEDLERGEYIDPAAGNAQFDAYGQRWLSSRTGIDPASLIRYESMYRLHIGPKFGKRKVGSIKPSEVQEFLAELGERYEASTPITALLVLQGILDLAVADEKIKKNPAKADIVKAPAHAYKKVVPWADSVVLAIIAAHPAHLRAMPVLGAGCGMRAGEWFGLALEDVDFEEMTIHVRRQVKKLRSDFVFALPKRDKERTIPMSRWVAEHLRAHIEAHTPRPYTLPWEKPAGKPRTHDLLFRWATDDLHVRHRNYDETVWKPALVAAGVIPEPVKDTQGRRRYLTTRQQGTHQLRHYFASVTLAGGVTIKDLSEYLGHADPALTLRVYAHMLPSSHDRVREAIDRQFRQPDGR</sequence>
<dbReference type="InterPro" id="IPR013762">
    <property type="entry name" value="Integrase-like_cat_sf"/>
</dbReference>
<dbReference type="SUPFAM" id="SSF56349">
    <property type="entry name" value="DNA breaking-rejoining enzymes"/>
    <property type="match status" value="1"/>
</dbReference>
<evidence type="ECO:0000313" key="7">
    <source>
        <dbReference type="EMBL" id="MBB6557201.1"/>
    </source>
</evidence>
<protein>
    <submittedName>
        <fullName evidence="7">Integrase</fullName>
    </submittedName>
</protein>
<dbReference type="RefSeq" id="WP_185112788.1">
    <property type="nucleotide sequence ID" value="NZ_JACHMI010000002.1"/>
</dbReference>
<dbReference type="PANTHER" id="PTHR30349">
    <property type="entry name" value="PHAGE INTEGRASE-RELATED"/>
    <property type="match status" value="1"/>
</dbReference>
<accession>A0A7X0P8J4</accession>
<comment type="caution">
    <text evidence="7">The sequence shown here is derived from an EMBL/GenBank/DDBJ whole genome shotgun (WGS) entry which is preliminary data.</text>
</comment>
<keyword evidence="8" id="KW-1185">Reference proteome</keyword>
<evidence type="ECO:0000256" key="1">
    <source>
        <dbReference type="ARBA" id="ARBA00008857"/>
    </source>
</evidence>
<keyword evidence="4" id="KW-0233">DNA recombination</keyword>
<dbReference type="Gene3D" id="1.10.150.130">
    <property type="match status" value="1"/>
</dbReference>
<dbReference type="Proteomes" id="UP000565579">
    <property type="component" value="Unassembled WGS sequence"/>
</dbReference>
<evidence type="ECO:0000259" key="6">
    <source>
        <dbReference type="PROSITE" id="PS51898"/>
    </source>
</evidence>
<evidence type="ECO:0000313" key="8">
    <source>
        <dbReference type="Proteomes" id="UP000565579"/>
    </source>
</evidence>
<dbReference type="InterPro" id="IPR010998">
    <property type="entry name" value="Integrase_recombinase_N"/>
</dbReference>
<dbReference type="InterPro" id="IPR050090">
    <property type="entry name" value="Tyrosine_recombinase_XerCD"/>
</dbReference>
<dbReference type="Pfam" id="PF00589">
    <property type="entry name" value="Phage_integrase"/>
    <property type="match status" value="1"/>
</dbReference>
<gene>
    <name evidence="7" type="ORF">HD593_012091</name>
</gene>